<gene>
    <name evidence="8" type="ORF">Z043_118942</name>
</gene>
<feature type="non-terminal residue" evidence="8">
    <location>
        <position position="488"/>
    </location>
</feature>
<evidence type="ECO:0000313" key="9">
    <source>
        <dbReference type="Proteomes" id="UP000034805"/>
    </source>
</evidence>
<comment type="caution">
    <text evidence="8">The sequence shown here is derived from an EMBL/GenBank/DDBJ whole genome shotgun (WGS) entry which is preliminary data.</text>
</comment>
<reference evidence="8 9" key="1">
    <citation type="submission" date="2015-08" db="EMBL/GenBank/DDBJ databases">
        <title>The genome of the Asian arowana (Scleropages formosus).</title>
        <authorList>
            <person name="Tan M.H."/>
            <person name="Gan H.M."/>
            <person name="Croft L.J."/>
            <person name="Austin C.M."/>
        </authorList>
    </citation>
    <scope>NUCLEOTIDE SEQUENCE [LARGE SCALE GENOMIC DNA]</scope>
    <source>
        <strain evidence="8">Aro1</strain>
    </source>
</reference>
<dbReference type="Pfam" id="PF00001">
    <property type="entry name" value="7tm_1"/>
    <property type="match status" value="1"/>
</dbReference>
<keyword evidence="2 6" id="KW-0812">Transmembrane</keyword>
<dbReference type="AlphaFoldDB" id="A0A0N8JX62"/>
<dbReference type="PANTHER" id="PTHR26451">
    <property type="entry name" value="G_PROTEIN_RECEP_F1_2 DOMAIN-CONTAINING PROTEIN"/>
    <property type="match status" value="1"/>
</dbReference>
<dbReference type="GO" id="GO:0004930">
    <property type="term" value="F:G protein-coupled receptor activity"/>
    <property type="evidence" value="ECO:0007669"/>
    <property type="project" value="InterPro"/>
</dbReference>
<evidence type="ECO:0000256" key="6">
    <source>
        <dbReference type="SAM" id="Phobius"/>
    </source>
</evidence>
<dbReference type="Gene3D" id="1.20.1070.10">
    <property type="entry name" value="Rhodopsin 7-helix transmembrane proteins"/>
    <property type="match status" value="1"/>
</dbReference>
<feature type="transmembrane region" description="Helical" evidence="6">
    <location>
        <begin position="165"/>
        <end position="197"/>
    </location>
</feature>
<dbReference type="PROSITE" id="PS50262">
    <property type="entry name" value="G_PROTEIN_RECEP_F1_2"/>
    <property type="match status" value="1"/>
</dbReference>
<evidence type="ECO:0000256" key="4">
    <source>
        <dbReference type="ARBA" id="ARBA00023136"/>
    </source>
</evidence>
<organism evidence="8 9">
    <name type="scientific">Scleropages formosus</name>
    <name type="common">Asian bonytongue</name>
    <name type="synonym">Osteoglossum formosum</name>
    <dbReference type="NCBI Taxonomy" id="113540"/>
    <lineage>
        <taxon>Eukaryota</taxon>
        <taxon>Metazoa</taxon>
        <taxon>Chordata</taxon>
        <taxon>Craniata</taxon>
        <taxon>Vertebrata</taxon>
        <taxon>Euteleostomi</taxon>
        <taxon>Actinopterygii</taxon>
        <taxon>Neopterygii</taxon>
        <taxon>Teleostei</taxon>
        <taxon>Osteoglossocephala</taxon>
        <taxon>Osteoglossomorpha</taxon>
        <taxon>Osteoglossiformes</taxon>
        <taxon>Osteoglossidae</taxon>
        <taxon>Scleropages</taxon>
    </lineage>
</organism>
<dbReference type="Proteomes" id="UP000034805">
    <property type="component" value="Unassembled WGS sequence"/>
</dbReference>
<feature type="transmembrane region" description="Helical" evidence="6">
    <location>
        <begin position="289"/>
        <end position="310"/>
    </location>
</feature>
<evidence type="ECO:0000256" key="1">
    <source>
        <dbReference type="ARBA" id="ARBA00004370"/>
    </source>
</evidence>
<sequence>MVEWEADGYIALQRHHSQVQRGNIEGDSGHHDKKGADSLGEGEVDKGQGGTVMPLGHSQPGTIVAAADDNRGVTRFRSPVLLETLQQLLHGLGNSLQALDIDFLQYQPFMVMIEWPTYIKASFVMMISVLFIYFNSIMFFGICSKPTLCETSRYILFSQMLLNDSIHLVLGSLLYCFSLSSVTLTRVICSVIILLSSTTFRNAPLNLAAMSLERYVAICFPLRHADIASPRRTGITIVVVWFLGSVNFVIDIFISAITDNQYLTGYVYCTRERLFLAKWQYDMYQGFNGFFFAVVGLTIIYTYGGILVAARSIKAQKASRTVLLHLIQLGLCLTSFLYGTIERALAVFSSSLFNNLRYLNFLFILLLPRCLSPLIYGLRDESICPLFLYYLRSKPSQCSMQCRAAEAFMENTSAPISLLQIQSVRLKMTDERIFKFFLVVATYSIFIYLNCVMFVAVRSKTAFRETSRYILHGELSTPERTFLALVVI</sequence>
<dbReference type="GO" id="GO:0005549">
    <property type="term" value="F:odorant binding"/>
    <property type="evidence" value="ECO:0007669"/>
    <property type="project" value="TreeGrafter"/>
</dbReference>
<dbReference type="CDD" id="cd00637">
    <property type="entry name" value="7tm_classA_rhodopsin-like"/>
    <property type="match status" value="1"/>
</dbReference>
<feature type="domain" description="G-protein coupled receptors family 1 profile" evidence="7">
    <location>
        <begin position="134"/>
        <end position="376"/>
    </location>
</feature>
<dbReference type="InterPro" id="IPR000276">
    <property type="entry name" value="GPCR_Rhodpsn"/>
</dbReference>
<feature type="transmembrane region" description="Helical" evidence="6">
    <location>
        <begin position="361"/>
        <end position="378"/>
    </location>
</feature>
<evidence type="ECO:0000256" key="3">
    <source>
        <dbReference type="ARBA" id="ARBA00022989"/>
    </source>
</evidence>
<feature type="transmembrane region" description="Helical" evidence="6">
    <location>
        <begin position="118"/>
        <end position="144"/>
    </location>
</feature>
<keyword evidence="8" id="KW-0675">Receptor</keyword>
<evidence type="ECO:0000259" key="7">
    <source>
        <dbReference type="PROSITE" id="PS50262"/>
    </source>
</evidence>
<dbReference type="EMBL" id="JARO02008339">
    <property type="protein sequence ID" value="KPP62849.1"/>
    <property type="molecule type" value="Genomic_DNA"/>
</dbReference>
<dbReference type="GO" id="GO:0004984">
    <property type="term" value="F:olfactory receptor activity"/>
    <property type="evidence" value="ECO:0007669"/>
    <property type="project" value="TreeGrafter"/>
</dbReference>
<keyword evidence="3 6" id="KW-1133">Transmembrane helix</keyword>
<dbReference type="GO" id="GO:0016020">
    <property type="term" value="C:membrane"/>
    <property type="evidence" value="ECO:0007669"/>
    <property type="project" value="UniProtKB-SubCell"/>
</dbReference>
<feature type="transmembrane region" description="Helical" evidence="6">
    <location>
        <begin position="433"/>
        <end position="457"/>
    </location>
</feature>
<evidence type="ECO:0000313" key="8">
    <source>
        <dbReference type="EMBL" id="KPP62849.1"/>
    </source>
</evidence>
<comment type="subcellular location">
    <subcellularLocation>
        <location evidence="1">Membrane</location>
    </subcellularLocation>
</comment>
<dbReference type="InterPro" id="IPR017452">
    <property type="entry name" value="GPCR_Rhodpsn_7TM"/>
</dbReference>
<feature type="transmembrane region" description="Helical" evidence="6">
    <location>
        <begin position="322"/>
        <end position="341"/>
    </location>
</feature>
<feature type="region of interest" description="Disordered" evidence="5">
    <location>
        <begin position="18"/>
        <end position="52"/>
    </location>
</feature>
<evidence type="ECO:0000256" key="2">
    <source>
        <dbReference type="ARBA" id="ARBA00022692"/>
    </source>
</evidence>
<accession>A0A0N8JX62</accession>
<keyword evidence="4 6" id="KW-0472">Membrane</keyword>
<evidence type="ECO:0000256" key="5">
    <source>
        <dbReference type="SAM" id="MobiDB-lite"/>
    </source>
</evidence>
<dbReference type="InterPro" id="IPR052921">
    <property type="entry name" value="GPCR1_Superfamily_Member"/>
</dbReference>
<name>A0A0N8JX62_SCLFO</name>
<dbReference type="FunFam" id="1.20.1070.10:FF:000096">
    <property type="entry name" value="Odorant receptor 131-2"/>
    <property type="match status" value="1"/>
</dbReference>
<protein>
    <submittedName>
        <fullName evidence="8">Olfactory receptor 2AK2-like</fullName>
    </submittedName>
</protein>
<dbReference type="SUPFAM" id="SSF81321">
    <property type="entry name" value="Family A G protein-coupled receptor-like"/>
    <property type="match status" value="1"/>
</dbReference>
<dbReference type="PANTHER" id="PTHR26451:SF866">
    <property type="entry name" value="ODORANT RECEPTOR-RELATED"/>
    <property type="match status" value="1"/>
</dbReference>
<feature type="compositionally biased region" description="Basic and acidic residues" evidence="5">
    <location>
        <begin position="27"/>
        <end position="36"/>
    </location>
</feature>
<feature type="transmembrane region" description="Helical" evidence="6">
    <location>
        <begin position="234"/>
        <end position="257"/>
    </location>
</feature>
<proteinExistence type="predicted"/>